<dbReference type="Proteomes" id="UP000324222">
    <property type="component" value="Unassembled WGS sequence"/>
</dbReference>
<sequence length="122" mass="13828">MKKGGGGIIVLTRKDLTVKNVGLSGDVGEAPNKRSAGRYPIETGFDIHKRSTQLRQGIEHKWPLGKSDPELLKFCLDVGLSVENGDGYKEEHLNYARVRYDDLRRYFVNVDWSAMYQEVSIQ</sequence>
<name>A0A5B7G6Z1_PORTR</name>
<accession>A0A5B7G6Z1</accession>
<protein>
    <submittedName>
        <fullName evidence="1">Uncharacterized protein</fullName>
    </submittedName>
</protein>
<dbReference type="AlphaFoldDB" id="A0A5B7G6Z1"/>
<evidence type="ECO:0000313" key="1">
    <source>
        <dbReference type="EMBL" id="MPC53023.1"/>
    </source>
</evidence>
<dbReference type="EMBL" id="VSRR010011329">
    <property type="protein sequence ID" value="MPC53023.1"/>
    <property type="molecule type" value="Genomic_DNA"/>
</dbReference>
<evidence type="ECO:0000313" key="2">
    <source>
        <dbReference type="Proteomes" id="UP000324222"/>
    </source>
</evidence>
<proteinExistence type="predicted"/>
<keyword evidence="2" id="KW-1185">Reference proteome</keyword>
<comment type="caution">
    <text evidence="1">The sequence shown here is derived from an EMBL/GenBank/DDBJ whole genome shotgun (WGS) entry which is preliminary data.</text>
</comment>
<gene>
    <name evidence="1" type="ORF">E2C01_046907</name>
</gene>
<organism evidence="1 2">
    <name type="scientific">Portunus trituberculatus</name>
    <name type="common">Swimming crab</name>
    <name type="synonym">Neptunus trituberculatus</name>
    <dbReference type="NCBI Taxonomy" id="210409"/>
    <lineage>
        <taxon>Eukaryota</taxon>
        <taxon>Metazoa</taxon>
        <taxon>Ecdysozoa</taxon>
        <taxon>Arthropoda</taxon>
        <taxon>Crustacea</taxon>
        <taxon>Multicrustacea</taxon>
        <taxon>Malacostraca</taxon>
        <taxon>Eumalacostraca</taxon>
        <taxon>Eucarida</taxon>
        <taxon>Decapoda</taxon>
        <taxon>Pleocyemata</taxon>
        <taxon>Brachyura</taxon>
        <taxon>Eubrachyura</taxon>
        <taxon>Portunoidea</taxon>
        <taxon>Portunidae</taxon>
        <taxon>Portuninae</taxon>
        <taxon>Portunus</taxon>
    </lineage>
</organism>
<reference evidence="1 2" key="1">
    <citation type="submission" date="2019-05" db="EMBL/GenBank/DDBJ databases">
        <title>Another draft genome of Portunus trituberculatus and its Hox gene families provides insights of decapod evolution.</title>
        <authorList>
            <person name="Jeong J.-H."/>
            <person name="Song I."/>
            <person name="Kim S."/>
            <person name="Choi T."/>
            <person name="Kim D."/>
            <person name="Ryu S."/>
            <person name="Kim W."/>
        </authorList>
    </citation>
    <scope>NUCLEOTIDE SEQUENCE [LARGE SCALE GENOMIC DNA]</scope>
    <source>
        <tissue evidence="1">Muscle</tissue>
    </source>
</reference>